<dbReference type="OrthoDB" id="279966at2"/>
<organism evidence="4 5">
    <name type="scientific">Stieleria varia</name>
    <dbReference type="NCBI Taxonomy" id="2528005"/>
    <lineage>
        <taxon>Bacteria</taxon>
        <taxon>Pseudomonadati</taxon>
        <taxon>Planctomycetota</taxon>
        <taxon>Planctomycetia</taxon>
        <taxon>Pirellulales</taxon>
        <taxon>Pirellulaceae</taxon>
        <taxon>Stieleria</taxon>
    </lineage>
</organism>
<feature type="region of interest" description="Disordered" evidence="1">
    <location>
        <begin position="383"/>
        <end position="409"/>
    </location>
</feature>
<dbReference type="Pfam" id="PF05569">
    <property type="entry name" value="Peptidase_M56"/>
    <property type="match status" value="1"/>
</dbReference>
<feature type="transmembrane region" description="Helical" evidence="2">
    <location>
        <begin position="6"/>
        <end position="31"/>
    </location>
</feature>
<comment type="caution">
    <text evidence="4">The sequence shown here is derived from an EMBL/GenBank/DDBJ whole genome shotgun (WGS) entry which is preliminary data.</text>
</comment>
<evidence type="ECO:0000259" key="3">
    <source>
        <dbReference type="Pfam" id="PF05569"/>
    </source>
</evidence>
<feature type="compositionally biased region" description="Basic and acidic residues" evidence="1">
    <location>
        <begin position="386"/>
        <end position="408"/>
    </location>
</feature>
<name>A0A5C6ANY3_9BACT</name>
<accession>A0A5C6ANY3</accession>
<feature type="domain" description="Peptidase M56" evidence="3">
    <location>
        <begin position="19"/>
        <end position="338"/>
    </location>
</feature>
<protein>
    <submittedName>
        <fullName evidence="4">BlaR1 peptidase M56</fullName>
    </submittedName>
</protein>
<feature type="transmembrane region" description="Helical" evidence="2">
    <location>
        <begin position="149"/>
        <end position="173"/>
    </location>
</feature>
<dbReference type="PANTHER" id="PTHR34978">
    <property type="entry name" value="POSSIBLE SENSOR-TRANSDUCER PROTEIN BLAR"/>
    <property type="match status" value="1"/>
</dbReference>
<evidence type="ECO:0000256" key="1">
    <source>
        <dbReference type="SAM" id="MobiDB-lite"/>
    </source>
</evidence>
<proteinExistence type="predicted"/>
<feature type="transmembrane region" description="Helical" evidence="2">
    <location>
        <begin position="352"/>
        <end position="371"/>
    </location>
</feature>
<keyword evidence="2" id="KW-1133">Transmembrane helix</keyword>
<feature type="transmembrane region" description="Helical" evidence="2">
    <location>
        <begin position="40"/>
        <end position="60"/>
    </location>
</feature>
<dbReference type="PANTHER" id="PTHR34978:SF3">
    <property type="entry name" value="SLR0241 PROTEIN"/>
    <property type="match status" value="1"/>
</dbReference>
<evidence type="ECO:0000256" key="2">
    <source>
        <dbReference type="SAM" id="Phobius"/>
    </source>
</evidence>
<dbReference type="Pfam" id="PF13620">
    <property type="entry name" value="CarboxypepD_reg"/>
    <property type="match status" value="1"/>
</dbReference>
<dbReference type="InterPro" id="IPR008756">
    <property type="entry name" value="Peptidase_M56"/>
</dbReference>
<dbReference type="SUPFAM" id="SSF49464">
    <property type="entry name" value="Carboxypeptidase regulatory domain-like"/>
    <property type="match status" value="2"/>
</dbReference>
<dbReference type="Proteomes" id="UP000320176">
    <property type="component" value="Unassembled WGS sequence"/>
</dbReference>
<reference evidence="4 5" key="1">
    <citation type="submission" date="2019-02" db="EMBL/GenBank/DDBJ databases">
        <title>Deep-cultivation of Planctomycetes and their phenomic and genomic characterization uncovers novel biology.</title>
        <authorList>
            <person name="Wiegand S."/>
            <person name="Jogler M."/>
            <person name="Boedeker C."/>
            <person name="Pinto D."/>
            <person name="Vollmers J."/>
            <person name="Rivas-Marin E."/>
            <person name="Kohn T."/>
            <person name="Peeters S.H."/>
            <person name="Heuer A."/>
            <person name="Rast P."/>
            <person name="Oberbeckmann S."/>
            <person name="Bunk B."/>
            <person name="Jeske O."/>
            <person name="Meyerdierks A."/>
            <person name="Storesund J.E."/>
            <person name="Kallscheuer N."/>
            <person name="Luecker S."/>
            <person name="Lage O.M."/>
            <person name="Pohl T."/>
            <person name="Merkel B.J."/>
            <person name="Hornburger P."/>
            <person name="Mueller R.-W."/>
            <person name="Bruemmer F."/>
            <person name="Labrenz M."/>
            <person name="Spormann A.M."/>
            <person name="Op Den Camp H."/>
            <person name="Overmann J."/>
            <person name="Amann R."/>
            <person name="Jetten M.S.M."/>
            <person name="Mascher T."/>
            <person name="Medema M.H."/>
            <person name="Devos D.P."/>
            <person name="Kaster A.-K."/>
            <person name="Ovreas L."/>
            <person name="Rohde M."/>
            <person name="Galperin M.Y."/>
            <person name="Jogler C."/>
        </authorList>
    </citation>
    <scope>NUCLEOTIDE SEQUENCE [LARGE SCALE GENOMIC DNA]</scope>
    <source>
        <strain evidence="4 5">Pla52n</strain>
    </source>
</reference>
<dbReference type="RefSeq" id="WP_146521503.1">
    <property type="nucleotide sequence ID" value="NZ_CP151726.1"/>
</dbReference>
<dbReference type="InterPro" id="IPR008969">
    <property type="entry name" value="CarboxyPept-like_regulatory"/>
</dbReference>
<evidence type="ECO:0000313" key="5">
    <source>
        <dbReference type="Proteomes" id="UP000320176"/>
    </source>
</evidence>
<keyword evidence="2" id="KW-0812">Transmembrane</keyword>
<sequence length="958" mass="105943" precursor="true">MIMQNFSQWLAHSTIFGTILLAIGAIAVLLFRQPVHRVRIIHWTLVACLLVPLFQQFHFLPSYSLGLLQSTVQSNSLMQVDMTSATESVSLVDEGVGAANPGPIAIARTVQSQELSAEPVADRESNASVTQPEGSTHAQAARRNVIASLWLAVQMLYLMTVAGMGVFWCLAISRRSAITRRSRPAKKSTAALLSGIAGTNKLPKLLVSDDICSPVMWGLMRSTIVIPSTLENGEPDRLRWGLAHEWAHVVNRDYPTWILAAIAKFVCFFQPHYWWLRRQLTLSQDYLADAYATDHGESAEDYAAFLVELARDTIPARGTLALGIADSKSNLFRRVQTLVVSSVPLLRRPSPFSVLAIALTGVVAVASLSLLRLGNQPALAAMPVTEGDKDDGAAGKTLDGDTKDDGRLPDPITYVGKVIDRETGKPIKGASVEVIHELSRDPNTNQWVTLRTTTHVSDENGRYEFTLPPEEVAQPSLYIVVDAHHPNYQPKGQSGYAHSMIRTNLEKGEPPFFETIKLSPGEPIMGQVLNPDGAPAVNTRLLVYSKSPTKPEGQSWEYGAFQNTATDDEGRFRMVVATPGDGVLWIYPKNAAPRAIRLRDKRGQYDSIQLNDGKRLTGQVLDTKGEPVANVGVSVDSLSDGEDADEFLNPNAVSTGIRATAMTDAQGKFELLPLPPGEYSVRVEDQVHDPTEEQTGRKPKKDLDHAFSRMKITISDDDINEPLVIRALPHVIIRGRFFDAHGKPRASHSQHLFGKVDGEFFSMESSRPGEDGWFEFKAPHGATDVRINTMTNEHSALRWRLKPKDPLSVEREINLGTLEEDITTLEIVRYKAPILLVKIIDETGKPIDGFKPDTQYVESKDDETMMSGRFVNGGVINFEKQPDGRWRSGQMQPDTKLQVTILENDLGNRDDTEENDPDKEAQEFHYVTKPQTVSLAESDTKEIVFVMEKQAGSKDPVR</sequence>
<keyword evidence="5" id="KW-1185">Reference proteome</keyword>
<dbReference type="AlphaFoldDB" id="A0A5C6ANY3"/>
<dbReference type="InterPro" id="IPR052173">
    <property type="entry name" value="Beta-lactam_resp_regulator"/>
</dbReference>
<dbReference type="CDD" id="cd07341">
    <property type="entry name" value="M56_BlaR1_MecR1_like"/>
    <property type="match status" value="1"/>
</dbReference>
<dbReference type="EMBL" id="SJPN01000005">
    <property type="protein sequence ID" value="TWU00979.1"/>
    <property type="molecule type" value="Genomic_DNA"/>
</dbReference>
<evidence type="ECO:0000313" key="4">
    <source>
        <dbReference type="EMBL" id="TWU00979.1"/>
    </source>
</evidence>
<keyword evidence="2" id="KW-0472">Membrane</keyword>
<feature type="region of interest" description="Disordered" evidence="1">
    <location>
        <begin position="905"/>
        <end position="924"/>
    </location>
</feature>
<dbReference type="Gene3D" id="2.60.40.1120">
    <property type="entry name" value="Carboxypeptidase-like, regulatory domain"/>
    <property type="match status" value="2"/>
</dbReference>
<gene>
    <name evidence="4" type="ORF">Pla52n_43490</name>
</gene>